<dbReference type="PATRIC" id="fig|13690.10.peg.433"/>
<proteinExistence type="predicted"/>
<reference evidence="2 3" key="1">
    <citation type="submission" date="2014-03" db="EMBL/GenBank/DDBJ databases">
        <title>Genome sequence of Sphingobium yanoikuyae B1.</title>
        <authorList>
            <person name="Gan H.M."/>
            <person name="Gan H.Y."/>
            <person name="Savka M.A."/>
        </authorList>
    </citation>
    <scope>NUCLEOTIDE SEQUENCE [LARGE SCALE GENOMIC DNA]</scope>
    <source>
        <strain evidence="2 3">B1</strain>
    </source>
</reference>
<gene>
    <name evidence="1" type="ORF">A6768_01240</name>
    <name evidence="2" type="ORF">CP98_00421</name>
</gene>
<dbReference type="Proteomes" id="UP000219422">
    <property type="component" value="Chromosome"/>
</dbReference>
<keyword evidence="2" id="KW-0472">Membrane</keyword>
<dbReference type="KEGG" id="sya:A6768_01240"/>
<reference evidence="1 4" key="2">
    <citation type="submission" date="2017-10" db="EMBL/GenBank/DDBJ databases">
        <title>Sphingobium yanoikuyae S72.</title>
        <authorList>
            <person name="Sanchez E."/>
            <person name="Bustos P."/>
            <person name="Mendoza P."/>
            <person name="Guo X."/>
            <person name="Mendoza A."/>
        </authorList>
    </citation>
    <scope>NUCLEOTIDE SEQUENCE [LARGE SCALE GENOMIC DNA]</scope>
    <source>
        <strain evidence="1 4">S72</strain>
    </source>
</reference>
<dbReference type="EMBL" id="CP023741">
    <property type="protein sequence ID" value="ATI78751.1"/>
    <property type="molecule type" value="Genomic_DNA"/>
</dbReference>
<dbReference type="Proteomes" id="UP000028534">
    <property type="component" value="Unassembled WGS sequence"/>
</dbReference>
<dbReference type="EMBL" id="JGVR01000001">
    <property type="protein sequence ID" value="KEZ21742.1"/>
    <property type="molecule type" value="Genomic_DNA"/>
</dbReference>
<dbReference type="eggNOG" id="COG5662">
    <property type="taxonomic scope" value="Bacteria"/>
</dbReference>
<evidence type="ECO:0000313" key="4">
    <source>
        <dbReference type="Proteomes" id="UP000219422"/>
    </source>
</evidence>
<dbReference type="AlphaFoldDB" id="A0A084EUV0"/>
<protein>
    <submittedName>
        <fullName evidence="1 2">Anti-sigma factor</fullName>
    </submittedName>
</protein>
<organism evidence="2 3">
    <name type="scientific">Sphingobium yanoikuyae</name>
    <name type="common">Sphingomonas yanoikuyae</name>
    <dbReference type="NCBI Taxonomy" id="13690"/>
    <lineage>
        <taxon>Bacteria</taxon>
        <taxon>Pseudomonadati</taxon>
        <taxon>Pseudomonadota</taxon>
        <taxon>Alphaproteobacteria</taxon>
        <taxon>Sphingomonadales</taxon>
        <taxon>Sphingomonadaceae</taxon>
        <taxon>Sphingobium</taxon>
    </lineage>
</organism>
<dbReference type="RefSeq" id="WP_037516374.1">
    <property type="nucleotide sequence ID" value="NZ_CP023741.1"/>
</dbReference>
<keyword evidence="2" id="KW-0812">Transmembrane</keyword>
<evidence type="ECO:0000313" key="1">
    <source>
        <dbReference type="EMBL" id="ATI78751.1"/>
    </source>
</evidence>
<evidence type="ECO:0000313" key="2">
    <source>
        <dbReference type="EMBL" id="KEZ21742.1"/>
    </source>
</evidence>
<sequence>MSEDPSEIELMAYVDGQLDPGRRFAVETRLSRRPDLAAQVMGDLSARTGLRLLAQDRAPLPEAMAAQASALHPPATRHRRFAIGAGGGLALLAASFVALLMVRDGPPAYVVDAATSHRVAMIRARMQGQIESPSFDPREILASTHIDIPGLPADWRVTDVQLFPGERTPALLIALRTPEGRDLSIYAMHRRTDAPERPDSVREGAQSVAYWRRGDMSYALTGEDEPAAIDATAESIAGSWS</sequence>
<accession>A0A084EUV0</accession>
<dbReference type="GeneID" id="57775451"/>
<name>A0A084EUV0_SPHYA</name>
<dbReference type="STRING" id="13690.AX777_07240"/>
<evidence type="ECO:0000313" key="3">
    <source>
        <dbReference type="Proteomes" id="UP000028534"/>
    </source>
</evidence>